<reference evidence="6" key="1">
    <citation type="submission" date="2025-08" db="UniProtKB">
        <authorList>
            <consortium name="RefSeq"/>
        </authorList>
    </citation>
    <scope>IDENTIFICATION</scope>
    <source>
        <tissue evidence="6">Blood</tissue>
    </source>
</reference>
<dbReference type="InterPro" id="IPR016187">
    <property type="entry name" value="CTDL_fold"/>
</dbReference>
<feature type="transmembrane region" description="Helical" evidence="3">
    <location>
        <begin position="51"/>
        <end position="69"/>
    </location>
</feature>
<dbReference type="InterPro" id="IPR001304">
    <property type="entry name" value="C-type_lectin-like"/>
</dbReference>
<dbReference type="Pfam" id="PF00059">
    <property type="entry name" value="Lectin_C"/>
    <property type="match status" value="1"/>
</dbReference>
<dbReference type="InterPro" id="IPR016186">
    <property type="entry name" value="C-type_lectin-like/link_sf"/>
</dbReference>
<dbReference type="InterPro" id="IPR033992">
    <property type="entry name" value="NKR-like_CTLD"/>
</dbReference>
<keyword evidence="5" id="KW-1185">Reference proteome</keyword>
<keyword evidence="3" id="KW-1133">Transmembrane helix</keyword>
<dbReference type="SUPFAM" id="SSF56436">
    <property type="entry name" value="C-type lectin-like"/>
    <property type="match status" value="1"/>
</dbReference>
<organism evidence="5 6">
    <name type="scientific">Eublepharis macularius</name>
    <name type="common">Leopard gecko</name>
    <name type="synonym">Cyrtodactylus macularius</name>
    <dbReference type="NCBI Taxonomy" id="481883"/>
    <lineage>
        <taxon>Eukaryota</taxon>
        <taxon>Metazoa</taxon>
        <taxon>Chordata</taxon>
        <taxon>Craniata</taxon>
        <taxon>Vertebrata</taxon>
        <taxon>Euteleostomi</taxon>
        <taxon>Lepidosauria</taxon>
        <taxon>Squamata</taxon>
        <taxon>Bifurcata</taxon>
        <taxon>Gekkota</taxon>
        <taxon>Eublepharidae</taxon>
        <taxon>Eublepharinae</taxon>
        <taxon>Eublepharis</taxon>
    </lineage>
</organism>
<keyword evidence="3" id="KW-0812">Transmembrane</keyword>
<dbReference type="KEGG" id="emc:129328550"/>
<comment type="subcellular location">
    <subcellularLocation>
        <location evidence="1">Cell membrane</location>
        <topology evidence="1">Single-pass type II membrane protein</topology>
    </subcellularLocation>
</comment>
<gene>
    <name evidence="6" type="primary">LOC129328550</name>
</gene>
<feature type="domain" description="C-type lectin" evidence="4">
    <location>
        <begin position="93"/>
        <end position="195"/>
    </location>
</feature>
<dbReference type="Proteomes" id="UP001190640">
    <property type="component" value="Chromosome 4"/>
</dbReference>
<protein>
    <submittedName>
        <fullName evidence="6">C-type lectin domain family 2 member D-like isoform X1</fullName>
    </submittedName>
</protein>
<name>A0AA97KYD8_EUBMA</name>
<dbReference type="PANTHER" id="PTHR45710">
    <property type="entry name" value="C-TYPE LECTIN DOMAIN-CONTAINING PROTEIN 180"/>
    <property type="match status" value="1"/>
</dbReference>
<dbReference type="PANTHER" id="PTHR45710:SF35">
    <property type="entry name" value="C-TYPE LECTIN DOMAIN FAMILY 2 MEMBER D"/>
    <property type="match status" value="1"/>
</dbReference>
<dbReference type="RefSeq" id="XP_054833657.1">
    <property type="nucleotide sequence ID" value="XM_054977682.1"/>
</dbReference>
<dbReference type="Gene3D" id="3.10.100.10">
    <property type="entry name" value="Mannose-Binding Protein A, subunit A"/>
    <property type="match status" value="1"/>
</dbReference>
<proteinExistence type="predicted"/>
<dbReference type="AlphaFoldDB" id="A0AA97KYD8"/>
<dbReference type="InterPro" id="IPR050828">
    <property type="entry name" value="C-type_lectin/matrix_domain"/>
</dbReference>
<keyword evidence="2" id="KW-0430">Lectin</keyword>
<evidence type="ECO:0000256" key="3">
    <source>
        <dbReference type="SAM" id="Phobius"/>
    </source>
</evidence>
<dbReference type="PROSITE" id="PS50041">
    <property type="entry name" value="C_TYPE_LECTIN_2"/>
    <property type="match status" value="1"/>
</dbReference>
<evidence type="ECO:0000259" key="4">
    <source>
        <dbReference type="PROSITE" id="PS50041"/>
    </source>
</evidence>
<dbReference type="CDD" id="cd03593">
    <property type="entry name" value="CLECT_NK_receptors_like"/>
    <property type="match status" value="1"/>
</dbReference>
<dbReference type="SMART" id="SM00034">
    <property type="entry name" value="CLECT"/>
    <property type="match status" value="1"/>
</dbReference>
<evidence type="ECO:0000256" key="1">
    <source>
        <dbReference type="ARBA" id="ARBA00004401"/>
    </source>
</evidence>
<evidence type="ECO:0000256" key="2">
    <source>
        <dbReference type="ARBA" id="ARBA00022734"/>
    </source>
</evidence>
<dbReference type="GO" id="GO:0030246">
    <property type="term" value="F:carbohydrate binding"/>
    <property type="evidence" value="ECO:0007669"/>
    <property type="project" value="UniProtKB-KW"/>
</dbReference>
<accession>A0AA97KYD8</accession>
<sequence length="205" mass="22845">MVQTDPCSVGNPEHMALVKCEISEKNPSAHVEMPGQRDSAPMAQDKSLKTIIVVAVVVFAVIVFLVIYADALANQRSEPPPMVPPCPSGWIGFQGMCYYFSEGKRNWTFSQSFCSSQNGLLLIFNSSLETEFVMRHKGKAPFWIGLRRELNQPWKWTNGENSTLQVIGEGDCAYLSTEATPSTSSCSTKLFWICGKVEEKCYVKM</sequence>
<evidence type="ECO:0000313" key="5">
    <source>
        <dbReference type="Proteomes" id="UP001190640"/>
    </source>
</evidence>
<dbReference type="GeneID" id="129328550"/>
<keyword evidence="3" id="KW-0472">Membrane</keyword>
<evidence type="ECO:0000313" key="6">
    <source>
        <dbReference type="RefSeq" id="XP_054833657.1"/>
    </source>
</evidence>
<dbReference type="GO" id="GO:0005886">
    <property type="term" value="C:plasma membrane"/>
    <property type="evidence" value="ECO:0007669"/>
    <property type="project" value="UniProtKB-SubCell"/>
</dbReference>